<gene>
    <name evidence="4" type="ORF">B0A77_12840</name>
</gene>
<comment type="similarity">
    <text evidence="1">Belongs to the TonB-dependent receptor family.</text>
</comment>
<evidence type="ECO:0000259" key="3">
    <source>
        <dbReference type="Pfam" id="PF07715"/>
    </source>
</evidence>
<reference evidence="4 5" key="1">
    <citation type="submission" date="2017-09" db="EMBL/GenBank/DDBJ databases">
        <title>Whole genomes of Flavobacteriaceae.</title>
        <authorList>
            <person name="Stine C."/>
            <person name="Li C."/>
            <person name="Tadesse D."/>
        </authorList>
    </citation>
    <scope>NUCLEOTIDE SEQUENCE [LARGE SCALE GENOMIC DNA]</scope>
    <source>
        <strain evidence="4 5">ATCC 35036</strain>
    </source>
</reference>
<keyword evidence="2" id="KW-0732">Signal</keyword>
<name>A0A2H3KSR3_9FLAO</name>
<comment type="caution">
    <text evidence="4">The sequence shown here is derived from an EMBL/GenBank/DDBJ whole genome shotgun (WGS) entry which is preliminary data.</text>
</comment>
<dbReference type="Gene3D" id="2.170.130.10">
    <property type="entry name" value="TonB-dependent receptor, plug domain"/>
    <property type="match status" value="1"/>
</dbReference>
<evidence type="ECO:0000256" key="2">
    <source>
        <dbReference type="SAM" id="SignalP"/>
    </source>
</evidence>
<feature type="chain" id="PRO_5013756385" evidence="2">
    <location>
        <begin position="23"/>
        <end position="784"/>
    </location>
</feature>
<dbReference type="InterPro" id="IPR037066">
    <property type="entry name" value="Plug_dom_sf"/>
</dbReference>
<keyword evidence="1" id="KW-1134">Transmembrane beta strand</keyword>
<dbReference type="SUPFAM" id="SSF56935">
    <property type="entry name" value="Porins"/>
    <property type="match status" value="1"/>
</dbReference>
<feature type="domain" description="TonB-dependent receptor plug" evidence="3">
    <location>
        <begin position="133"/>
        <end position="236"/>
    </location>
</feature>
<sequence length="784" mass="86554">CLKKMKMKKYLILIFFTTLSIAQNNKQNIRGIVLDKLSQTPIAGANIQVQNSEKQTQTDDKGQFVLTELAPDRYALKVTFSGYKEVLLSNIIVTSGKEVLLEIMLEDEYKQLNEVVVNSKNSSGTINKLASVSARTFSTEEVNRYAGGRSDAARLAANFAGVSATNDNRNDIVIRGNSPIGVLWRIDGMSVTNPNHFATAGTTGGAVSAINTNFLKNSDFFTSAFPAEYGNATAGVFDLGFRNGNNKKRETTIQLGVITGAEITTEGPISKEKGSSYLVGYRYTLASLAQAVGVNIGTTATPSFQDLSFKINGGTSSIGKFSAFGILATSSISLDNGGGLFGGNGSVDLGSKIGIFGVNHFKQINANSNISTTIGLNYSESEQNNSDTNKMTNVSIQTEEINFKNSGIVIATNYNSKLNSNLFLKAGLQNEFIGTDQYYRYRKNELEPWTKQLDGKNNTSLSQGFAHLKYRFGEKTTLNAGLHSQFFHLNSSFAIEPRLGLIYSINNKSSLNFGYGLHAQNQPIATYFVQNTDANGVITQTNKNLDFTKSHHIVMGYNINPFKDWRIKAEVYYQYLYDVPVNNFSSDYSILNTGASFKLDLEDNLVNAGTGKNYGVELTIEKFFSNGYYGLFTSSIYDSKYTASDDVERNTAFNGKYVFNILGGKEWKVGKENKNVFSIDAKFTNAGGRAYTPIDLASSQAAGNEVLSSNVYSDFYKNYYRLDIKAGFVFNSKNKKLSQTISLDIQNVTNHQNVFSQSYDRQRNTINYTYQLGLFPNLLYKIQF</sequence>
<keyword evidence="1" id="KW-0472">Membrane</keyword>
<evidence type="ECO:0000313" key="4">
    <source>
        <dbReference type="EMBL" id="PDS22627.1"/>
    </source>
</evidence>
<keyword evidence="4" id="KW-0675">Receptor</keyword>
<dbReference type="GO" id="GO:0009279">
    <property type="term" value="C:cell outer membrane"/>
    <property type="evidence" value="ECO:0007669"/>
    <property type="project" value="UniProtKB-SubCell"/>
</dbReference>
<dbReference type="Pfam" id="PF13715">
    <property type="entry name" value="CarbopepD_reg_2"/>
    <property type="match status" value="1"/>
</dbReference>
<dbReference type="Pfam" id="PF07715">
    <property type="entry name" value="Plug"/>
    <property type="match status" value="1"/>
</dbReference>
<dbReference type="PROSITE" id="PS52016">
    <property type="entry name" value="TONB_DEPENDENT_REC_3"/>
    <property type="match status" value="1"/>
</dbReference>
<dbReference type="Proteomes" id="UP000220828">
    <property type="component" value="Unassembled WGS sequence"/>
</dbReference>
<evidence type="ECO:0000256" key="1">
    <source>
        <dbReference type="PROSITE-ProRule" id="PRU01360"/>
    </source>
</evidence>
<dbReference type="EMBL" id="PCMW01000082">
    <property type="protein sequence ID" value="PDS22627.1"/>
    <property type="molecule type" value="Genomic_DNA"/>
</dbReference>
<dbReference type="InterPro" id="IPR012910">
    <property type="entry name" value="Plug_dom"/>
</dbReference>
<dbReference type="AlphaFoldDB" id="A0A2H3KSR3"/>
<feature type="signal peptide" evidence="2">
    <location>
        <begin position="1"/>
        <end position="22"/>
    </location>
</feature>
<protein>
    <submittedName>
        <fullName evidence="4">TonB-dependent receptor</fullName>
    </submittedName>
</protein>
<dbReference type="SUPFAM" id="SSF49464">
    <property type="entry name" value="Carboxypeptidase regulatory domain-like"/>
    <property type="match status" value="1"/>
</dbReference>
<dbReference type="Gene3D" id="2.60.40.1120">
    <property type="entry name" value="Carboxypeptidase-like, regulatory domain"/>
    <property type="match status" value="1"/>
</dbReference>
<organism evidence="4 5">
    <name type="scientific">Flavobacterium branchiophilum</name>
    <dbReference type="NCBI Taxonomy" id="55197"/>
    <lineage>
        <taxon>Bacteria</taxon>
        <taxon>Pseudomonadati</taxon>
        <taxon>Bacteroidota</taxon>
        <taxon>Flavobacteriia</taxon>
        <taxon>Flavobacteriales</taxon>
        <taxon>Flavobacteriaceae</taxon>
        <taxon>Flavobacterium</taxon>
    </lineage>
</organism>
<keyword evidence="1" id="KW-0812">Transmembrane</keyword>
<comment type="subcellular location">
    <subcellularLocation>
        <location evidence="1">Cell outer membrane</location>
        <topology evidence="1">Multi-pass membrane protein</topology>
    </subcellularLocation>
</comment>
<dbReference type="InterPro" id="IPR008969">
    <property type="entry name" value="CarboxyPept-like_regulatory"/>
</dbReference>
<dbReference type="InterPro" id="IPR039426">
    <property type="entry name" value="TonB-dep_rcpt-like"/>
</dbReference>
<keyword evidence="1" id="KW-0998">Cell outer membrane</keyword>
<accession>A0A2H3KSR3</accession>
<evidence type="ECO:0000313" key="5">
    <source>
        <dbReference type="Proteomes" id="UP000220828"/>
    </source>
</evidence>
<proteinExistence type="inferred from homology"/>
<keyword evidence="1" id="KW-0813">Transport</keyword>
<feature type="non-terminal residue" evidence="4">
    <location>
        <position position="1"/>
    </location>
</feature>